<feature type="signal peptide" evidence="6">
    <location>
        <begin position="1"/>
        <end position="34"/>
    </location>
</feature>
<feature type="chain" id="PRO_5024790079" evidence="6">
    <location>
        <begin position="35"/>
        <end position="292"/>
    </location>
</feature>
<dbReference type="Pfam" id="PF13505">
    <property type="entry name" value="OMP_b-brl"/>
    <property type="match status" value="1"/>
</dbReference>
<dbReference type="KEGG" id="bbet:F8237_29195"/>
<evidence type="ECO:0000259" key="7">
    <source>
        <dbReference type="Pfam" id="PF13505"/>
    </source>
</evidence>
<evidence type="ECO:0000256" key="4">
    <source>
        <dbReference type="ARBA" id="ARBA00023237"/>
    </source>
</evidence>
<dbReference type="InterPro" id="IPR051692">
    <property type="entry name" value="OMP-like"/>
</dbReference>
<name>A0A5P6PCW2_9BRAD</name>
<comment type="subcellular location">
    <subcellularLocation>
        <location evidence="1">Cell outer membrane</location>
    </subcellularLocation>
</comment>
<organism evidence="8 9">
    <name type="scientific">Bradyrhizobium betae</name>
    <dbReference type="NCBI Taxonomy" id="244734"/>
    <lineage>
        <taxon>Bacteria</taxon>
        <taxon>Pseudomonadati</taxon>
        <taxon>Pseudomonadota</taxon>
        <taxon>Alphaproteobacteria</taxon>
        <taxon>Hyphomicrobiales</taxon>
        <taxon>Nitrobacteraceae</taxon>
        <taxon>Bradyrhizobium</taxon>
    </lineage>
</organism>
<sequence>MEGPQMSCRIVLKELAGAAAAAGMLCLGLAGAHAADIAPRYVKAPAAAAVWDWTGFYAGADIGGVKATTGGRSNFFQDDDTPEFVNNPQPSPASSTSSAIGGVHLGYNWQISHLVLGLEGDWQWASARHSFCRQTDIGSDPCSDDSGRGFLTLQGETRGIGTVRGRLGYAFDRVLVYGTGGVAFVDARDSITADCRVAGCANSGTRNLTTATFSSVKTGWVAGVGAELMLSPNWIVRSEYLHVDVGTASDTFNLAPANCQGGPCGASWSRSQHYDIGRVGFSYKFGGATRID</sequence>
<dbReference type="SUPFAM" id="SSF56925">
    <property type="entry name" value="OMPA-like"/>
    <property type="match status" value="1"/>
</dbReference>
<dbReference type="AlphaFoldDB" id="A0A5P6PCW2"/>
<dbReference type="EMBL" id="CP044543">
    <property type="protein sequence ID" value="QFI76115.1"/>
    <property type="molecule type" value="Genomic_DNA"/>
</dbReference>
<evidence type="ECO:0000313" key="9">
    <source>
        <dbReference type="Proteomes" id="UP000325641"/>
    </source>
</evidence>
<proteinExistence type="inferred from homology"/>
<evidence type="ECO:0000256" key="1">
    <source>
        <dbReference type="ARBA" id="ARBA00004442"/>
    </source>
</evidence>
<keyword evidence="4" id="KW-0998">Cell outer membrane</keyword>
<evidence type="ECO:0000256" key="6">
    <source>
        <dbReference type="SAM" id="SignalP"/>
    </source>
</evidence>
<dbReference type="InterPro" id="IPR011250">
    <property type="entry name" value="OMP/PagP_B-barrel"/>
</dbReference>
<dbReference type="OrthoDB" id="8253397at2"/>
<evidence type="ECO:0000256" key="2">
    <source>
        <dbReference type="ARBA" id="ARBA00022729"/>
    </source>
</evidence>
<reference evidence="9" key="1">
    <citation type="submission" date="2019-10" db="EMBL/GenBank/DDBJ databases">
        <title>Complete Genome Sequence of Bradyrhizobium betae type strain PL7HG1T.</title>
        <authorList>
            <person name="Bromfield E.S.P."/>
            <person name="Cloutier S."/>
        </authorList>
    </citation>
    <scope>NUCLEOTIDE SEQUENCE [LARGE SCALE GENOMIC DNA]</scope>
    <source>
        <strain evidence="9">PL7HG1</strain>
    </source>
</reference>
<dbReference type="RefSeq" id="WP_151649630.1">
    <property type="nucleotide sequence ID" value="NZ_CP044543.1"/>
</dbReference>
<dbReference type="InterPro" id="IPR027385">
    <property type="entry name" value="Beta-barrel_OMP"/>
</dbReference>
<dbReference type="Proteomes" id="UP000325641">
    <property type="component" value="Chromosome"/>
</dbReference>
<dbReference type="PANTHER" id="PTHR34001:SF3">
    <property type="entry name" value="BLL7405 PROTEIN"/>
    <property type="match status" value="1"/>
</dbReference>
<keyword evidence="2 6" id="KW-0732">Signal</keyword>
<dbReference type="GO" id="GO:0009279">
    <property type="term" value="C:cell outer membrane"/>
    <property type="evidence" value="ECO:0007669"/>
    <property type="project" value="UniProtKB-SubCell"/>
</dbReference>
<accession>A0A5P6PCW2</accession>
<protein>
    <submittedName>
        <fullName evidence="8">Porin family protein</fullName>
    </submittedName>
</protein>
<keyword evidence="3" id="KW-0472">Membrane</keyword>
<evidence type="ECO:0000256" key="5">
    <source>
        <dbReference type="ARBA" id="ARBA00038306"/>
    </source>
</evidence>
<feature type="domain" description="Outer membrane protein beta-barrel" evidence="7">
    <location>
        <begin position="46"/>
        <end position="248"/>
    </location>
</feature>
<dbReference type="Gene3D" id="2.40.160.20">
    <property type="match status" value="1"/>
</dbReference>
<dbReference type="PANTHER" id="PTHR34001">
    <property type="entry name" value="BLL7405 PROTEIN"/>
    <property type="match status" value="1"/>
</dbReference>
<evidence type="ECO:0000313" key="8">
    <source>
        <dbReference type="EMBL" id="QFI76115.1"/>
    </source>
</evidence>
<gene>
    <name evidence="8" type="ORF">F8237_29195</name>
</gene>
<comment type="similarity">
    <text evidence="5">Belongs to the Omp25/RopB family.</text>
</comment>
<evidence type="ECO:0000256" key="3">
    <source>
        <dbReference type="ARBA" id="ARBA00023136"/>
    </source>
</evidence>